<gene>
    <name evidence="2" type="ORF">FLO80_03055</name>
</gene>
<dbReference type="Pfam" id="PF00094">
    <property type="entry name" value="VWD"/>
    <property type="match status" value="1"/>
</dbReference>
<name>A0A5A9ZWK7_9RHOB</name>
<dbReference type="EMBL" id="VINQ01000001">
    <property type="protein sequence ID" value="KAA0921162.1"/>
    <property type="molecule type" value="Genomic_DNA"/>
</dbReference>
<dbReference type="PANTHER" id="PTHR13802">
    <property type="entry name" value="MUCIN 4-RELATED"/>
    <property type="match status" value="1"/>
</dbReference>
<dbReference type="InterPro" id="IPR051495">
    <property type="entry name" value="Epithelial_Barrier/Signaling"/>
</dbReference>
<dbReference type="PANTHER" id="PTHR13802:SF52">
    <property type="entry name" value="MUCIN-4"/>
    <property type="match status" value="1"/>
</dbReference>
<dbReference type="InterPro" id="IPR036439">
    <property type="entry name" value="Dockerin_dom_sf"/>
</dbReference>
<dbReference type="RefSeq" id="WP_111361820.1">
    <property type="nucleotide sequence ID" value="NZ_VINQ01000001.1"/>
</dbReference>
<protein>
    <recommendedName>
        <fullName evidence="1">VWFD domain-containing protein</fullName>
    </recommendedName>
</protein>
<evidence type="ECO:0000259" key="1">
    <source>
        <dbReference type="PROSITE" id="PS51233"/>
    </source>
</evidence>
<dbReference type="Proteomes" id="UP000325291">
    <property type="component" value="Unassembled WGS sequence"/>
</dbReference>
<comment type="caution">
    <text evidence="2">The sequence shown here is derived from an EMBL/GenBank/DDBJ whole genome shotgun (WGS) entry which is preliminary data.</text>
</comment>
<dbReference type="Gene3D" id="1.10.1330.10">
    <property type="entry name" value="Dockerin domain"/>
    <property type="match status" value="1"/>
</dbReference>
<organism evidence="2 3">
    <name type="scientific">Aquicoccus porphyridii</name>
    <dbReference type="NCBI Taxonomy" id="1852029"/>
    <lineage>
        <taxon>Bacteria</taxon>
        <taxon>Pseudomonadati</taxon>
        <taxon>Pseudomonadota</taxon>
        <taxon>Alphaproteobacteria</taxon>
        <taxon>Rhodobacterales</taxon>
        <taxon>Paracoccaceae</taxon>
        <taxon>Aquicoccus</taxon>
    </lineage>
</organism>
<dbReference type="GO" id="GO:0000272">
    <property type="term" value="P:polysaccharide catabolic process"/>
    <property type="evidence" value="ECO:0007669"/>
    <property type="project" value="InterPro"/>
</dbReference>
<sequence length="902" mass="94792">MTSVILTPGFRDLLEDDTILPGLKNFALDYEGELSALGDTDPAAPPSLSASLIQFFEQSTDPAYPQTYTVSFSGSGISPISSIEELETALMEGLATGTLDTVTIDYGSTEILSLDMGSTSYTLTTGNQSLEFTGAFPDTLGDFGALVGMASEIDNIVYMSSAEREAFLAPLMEYDITEVVLRDSGTELLSLGVDFATGSYTVAAGGYTLDATITTPPLHELLNTLLQMEMEWGEGGVQSPHLRLYDASGTLVAENADTSDPGSPHFHGGYAYFSYTPTVSETFYMFGASVGDAGIGFYDMGFWMSGSTGDWTELSEDADAPADATTPYIFNGPGTFTFNGVLFPEADRDWVAVELEADTEYQFSMSGFFEPPWEFEGYTLGPITLTDPMGETILHIPETDLTDAMALQALIDEISILLEGLGLPPLPEGLLGLNNGDPHLLTLDGAAYDFHAAGEYVLTRATDGSDFEVQARMSPVGENVTANVAAGVRLDGGNVMVDAAAANPLTVDGVATAVADGGFILVGQDRVYREGDTYTLIHTRDGDLETGYSAVVVGVVGGRVDITVALDGYWGGNVEGLLGNADGNAANDIALADGTPLDRPLKFDDVYGQYRDDWRVDDAADSLFSYGAGEGPDSYYLPNYPTGMIGLDNFDPADVSAAEAVVTAGGLAPGTLAFQQAVLDYLLTEDESYIDTATNTQTAIDSRPAEAPAIETPDTDGGGLEGLLTLSGKLTSLAGEDITGATVTFQPTGRSVSLARLTRDDGDFSFDMVAGEDGHLNATRGYDADTDPGINAGDALDVLRIAVGLPPSFGPAEAQNFVAADIDGDRRATAGDALDVLRHAVGLESEHTPHWTFFAADTDWDALDLGASNTSVSSGAAVDALAANFDVPMTGILIGNMETVVG</sequence>
<evidence type="ECO:0000313" key="3">
    <source>
        <dbReference type="Proteomes" id="UP000325291"/>
    </source>
</evidence>
<dbReference type="SMART" id="SM00216">
    <property type="entry name" value="VWD"/>
    <property type="match status" value="1"/>
</dbReference>
<dbReference type="PROSITE" id="PS51233">
    <property type="entry name" value="VWFD"/>
    <property type="match status" value="1"/>
</dbReference>
<feature type="domain" description="VWFD" evidence="1">
    <location>
        <begin position="430"/>
        <end position="623"/>
    </location>
</feature>
<reference evidence="2 3" key="1">
    <citation type="submission" date="2019-07" db="EMBL/GenBank/DDBJ databases">
        <title>Aquicoccus porphyridii gen. nov., sp. nov., isolated from a small marine red alga, Porphyridium marinum.</title>
        <authorList>
            <person name="Liu L."/>
        </authorList>
    </citation>
    <scope>NUCLEOTIDE SEQUENCE [LARGE SCALE GENOMIC DNA]</scope>
    <source>
        <strain evidence="2 3">L1 8-17</strain>
    </source>
</reference>
<accession>A0A5A9ZWK7</accession>
<keyword evidence="3" id="KW-1185">Reference proteome</keyword>
<dbReference type="AlphaFoldDB" id="A0A5A9ZWK7"/>
<evidence type="ECO:0000313" key="2">
    <source>
        <dbReference type="EMBL" id="KAA0921162.1"/>
    </source>
</evidence>
<proteinExistence type="predicted"/>
<dbReference type="InterPro" id="IPR001846">
    <property type="entry name" value="VWF_type-D"/>
</dbReference>